<reference evidence="1 2" key="1">
    <citation type="journal article" date="2014" name="G3 (Bethesda)">
        <title>Genome sequence of Candidatus Riesia pediculischaeffi, endosymbiont of chimpanzee lice, and genomic comparison of recently acquired endosymbionts from human and chimpanzee lice.</title>
        <authorList>
            <person name="Boyd B.M."/>
            <person name="Allen J.M."/>
            <person name="de Crecy-Lagard V."/>
            <person name="Reed D.L."/>
        </authorList>
    </citation>
    <scope>NUCLEOTIDE SEQUENCE [LARGE SCALE GENOMIC DNA]</scope>
    <source>
        <strain evidence="1 2">PTSU</strain>
    </source>
</reference>
<proteinExistence type="predicted"/>
<protein>
    <submittedName>
        <fullName evidence="1">Uncharacterized protein</fullName>
    </submittedName>
</protein>
<comment type="caution">
    <text evidence="1">The sequence shown here is derived from an EMBL/GenBank/DDBJ whole genome shotgun (WGS) entry which is preliminary data.</text>
</comment>
<accession>A0A0C1SA57</accession>
<dbReference type="AlphaFoldDB" id="A0A0C1SA57"/>
<evidence type="ECO:0000313" key="1">
    <source>
        <dbReference type="EMBL" id="KIE64166.1"/>
    </source>
</evidence>
<sequence length="45" mass="5199">MKLASVKKKSKFYQNAKVHLNGITLSCHPQLILLKILKPKTNYEM</sequence>
<organism evidence="1 2">
    <name type="scientific">Candidatus Riesia pediculischaeffi PTSU</name>
    <dbReference type="NCBI Taxonomy" id="1401651"/>
    <lineage>
        <taxon>Bacteria</taxon>
        <taxon>Pseudomonadati</taxon>
        <taxon>Pseudomonadota</taxon>
        <taxon>Gammaproteobacteria</taxon>
        <taxon>Enterobacterales</taxon>
        <taxon>Enterobacteriaceae</taxon>
        <taxon>Candidatus Riesia</taxon>
    </lineage>
</organism>
<dbReference type="EMBL" id="AWXV01000002">
    <property type="protein sequence ID" value="KIE64166.1"/>
    <property type="molecule type" value="Genomic_DNA"/>
</dbReference>
<gene>
    <name evidence="1" type="ORF">P689_119137</name>
</gene>
<dbReference type="Proteomes" id="UP000054529">
    <property type="component" value="Unassembled WGS sequence"/>
</dbReference>
<dbReference type="HOGENOM" id="CLU_3197471_0_0_6"/>
<evidence type="ECO:0000313" key="2">
    <source>
        <dbReference type="Proteomes" id="UP000054529"/>
    </source>
</evidence>
<name>A0A0C1SA57_9ENTR</name>